<evidence type="ECO:0000313" key="1">
    <source>
        <dbReference type="EMBL" id="KAH0561044.1"/>
    </source>
</evidence>
<keyword evidence="2" id="KW-1185">Reference proteome</keyword>
<dbReference type="InterPro" id="IPR012337">
    <property type="entry name" value="RNaseH-like_sf"/>
</dbReference>
<feature type="non-terminal residue" evidence="1">
    <location>
        <position position="1"/>
    </location>
</feature>
<accession>A0AAV7IZY5</accession>
<gene>
    <name evidence="1" type="ORF">KQX54_011681</name>
</gene>
<proteinExistence type="predicted"/>
<organism evidence="1 2">
    <name type="scientific">Cotesia glomerata</name>
    <name type="common">Lepidopteran parasitic wasp</name>
    <name type="synonym">Apanteles glomeratus</name>
    <dbReference type="NCBI Taxonomy" id="32391"/>
    <lineage>
        <taxon>Eukaryota</taxon>
        <taxon>Metazoa</taxon>
        <taxon>Ecdysozoa</taxon>
        <taxon>Arthropoda</taxon>
        <taxon>Hexapoda</taxon>
        <taxon>Insecta</taxon>
        <taxon>Pterygota</taxon>
        <taxon>Neoptera</taxon>
        <taxon>Endopterygota</taxon>
        <taxon>Hymenoptera</taxon>
        <taxon>Apocrita</taxon>
        <taxon>Ichneumonoidea</taxon>
        <taxon>Braconidae</taxon>
        <taxon>Microgastrinae</taxon>
        <taxon>Cotesia</taxon>
    </lineage>
</organism>
<dbReference type="InterPro" id="IPR036397">
    <property type="entry name" value="RNaseH_sf"/>
</dbReference>
<dbReference type="EMBL" id="JAHXZJ010000374">
    <property type="protein sequence ID" value="KAH0561044.1"/>
    <property type="molecule type" value="Genomic_DNA"/>
</dbReference>
<dbReference type="GO" id="GO:0008270">
    <property type="term" value="F:zinc ion binding"/>
    <property type="evidence" value="ECO:0007669"/>
    <property type="project" value="InterPro"/>
</dbReference>
<evidence type="ECO:0008006" key="3">
    <source>
        <dbReference type="Google" id="ProtNLM"/>
    </source>
</evidence>
<dbReference type="SUPFAM" id="SSF53098">
    <property type="entry name" value="Ribonuclease H-like"/>
    <property type="match status" value="1"/>
</dbReference>
<dbReference type="InterPro" id="IPR036875">
    <property type="entry name" value="Znf_CCHC_sf"/>
</dbReference>
<protein>
    <recommendedName>
        <fullName evidence="3">Integrase catalytic domain-containing protein</fullName>
    </recommendedName>
</protein>
<reference evidence="1 2" key="1">
    <citation type="journal article" date="2021" name="J. Hered.">
        <title>A chromosome-level genome assembly of the parasitoid wasp, Cotesia glomerata (Hymenoptera: Braconidae).</title>
        <authorList>
            <person name="Pinto B.J."/>
            <person name="Weis J.J."/>
            <person name="Gamble T."/>
            <person name="Ode P.J."/>
            <person name="Paul R."/>
            <person name="Zaspel J.M."/>
        </authorList>
    </citation>
    <scope>NUCLEOTIDE SEQUENCE [LARGE SCALE GENOMIC DNA]</scope>
    <source>
        <strain evidence="1">CgM1</strain>
    </source>
</reference>
<dbReference type="Gene3D" id="3.30.420.10">
    <property type="entry name" value="Ribonuclease H-like superfamily/Ribonuclease H"/>
    <property type="match status" value="1"/>
</dbReference>
<evidence type="ECO:0000313" key="2">
    <source>
        <dbReference type="Proteomes" id="UP000826195"/>
    </source>
</evidence>
<sequence>LFTKWIEVCPIKKADGPTIIREFDKLIVHRFRCPEVILTDNGTEFVNKLVDEMANNDEIQRRVLARLRAENQSLFDELLEREERTMRAERCRIVALPTTRRMRLGWYQRYLLSIQIPMAPIAVGWRCPTCRRPTYAAQACVRGADAILASHLTLVERVRRAEATLEELLPLAERLNRALAFVQRNPPRTLLPKIPRARALENARVLARELRANPTVPSRSRAGCWNCGMPHNMVMCPHPRGTFCQRCGEIGVYFEECRRCQPECPIDGPRRH</sequence>
<dbReference type="GO" id="GO:0003676">
    <property type="term" value="F:nucleic acid binding"/>
    <property type="evidence" value="ECO:0007669"/>
    <property type="project" value="InterPro"/>
</dbReference>
<dbReference type="Proteomes" id="UP000826195">
    <property type="component" value="Unassembled WGS sequence"/>
</dbReference>
<dbReference type="SUPFAM" id="SSF57756">
    <property type="entry name" value="Retrovirus zinc finger-like domains"/>
    <property type="match status" value="1"/>
</dbReference>
<comment type="caution">
    <text evidence="1">The sequence shown here is derived from an EMBL/GenBank/DDBJ whole genome shotgun (WGS) entry which is preliminary data.</text>
</comment>
<name>A0AAV7IZY5_COTGL</name>
<dbReference type="AlphaFoldDB" id="A0AAV7IZY5"/>